<accession>A0A413S0S4</accession>
<reference evidence="1 2" key="1">
    <citation type="submission" date="2018-08" db="EMBL/GenBank/DDBJ databases">
        <title>A genome reference for cultivated species of the human gut microbiota.</title>
        <authorList>
            <person name="Zou Y."/>
            <person name="Xue W."/>
            <person name="Luo G."/>
        </authorList>
    </citation>
    <scope>NUCLEOTIDE SEQUENCE [LARGE SCALE GENOMIC DNA]</scope>
    <source>
        <strain evidence="1 2">AM43-2</strain>
    </source>
</reference>
<dbReference type="AlphaFoldDB" id="A0A413S0S4"/>
<dbReference type="EMBL" id="QSFO01000006">
    <property type="protein sequence ID" value="RHA54796.1"/>
    <property type="molecule type" value="Genomic_DNA"/>
</dbReference>
<organism evidence="1 2">
    <name type="scientific">Eubacterium ventriosum</name>
    <dbReference type="NCBI Taxonomy" id="39496"/>
    <lineage>
        <taxon>Bacteria</taxon>
        <taxon>Bacillati</taxon>
        <taxon>Bacillota</taxon>
        <taxon>Clostridia</taxon>
        <taxon>Eubacteriales</taxon>
        <taxon>Eubacteriaceae</taxon>
        <taxon>Eubacterium</taxon>
    </lineage>
</organism>
<sequence length="187" mass="20645">MDIKKMPEIKDISKIGKISRIGKEKILLLALAGIMLVGASYFENIKDKKVPDSNVKTKTTSNNYEADMENKVEKLLENINGISKVSVVISFKSGSEKILQEDVEDSSGKEKNENRDNINASSKKSTVIFSGNNGEEPYIVKELYPKVEGIAITAKGISDEKKKGQIINMLSALFDVPIHKISVLEVD</sequence>
<name>A0A413S0S4_9FIRM</name>
<comment type="caution">
    <text evidence="1">The sequence shown here is derived from an EMBL/GenBank/DDBJ whole genome shotgun (WGS) entry which is preliminary data.</text>
</comment>
<proteinExistence type="predicted"/>
<dbReference type="Proteomes" id="UP000284598">
    <property type="component" value="Unassembled WGS sequence"/>
</dbReference>
<gene>
    <name evidence="1" type="ORF">DW929_06145</name>
</gene>
<evidence type="ECO:0008006" key="3">
    <source>
        <dbReference type="Google" id="ProtNLM"/>
    </source>
</evidence>
<evidence type="ECO:0000313" key="2">
    <source>
        <dbReference type="Proteomes" id="UP000284598"/>
    </source>
</evidence>
<dbReference type="RefSeq" id="WP_118025199.1">
    <property type="nucleotide sequence ID" value="NZ_QSFO01000006.1"/>
</dbReference>
<evidence type="ECO:0000313" key="1">
    <source>
        <dbReference type="EMBL" id="RHA54796.1"/>
    </source>
</evidence>
<protein>
    <recommendedName>
        <fullName evidence="3">Stage III sporulation protein AG</fullName>
    </recommendedName>
</protein>